<keyword evidence="6" id="KW-0238">DNA-binding</keyword>
<dbReference type="InterPro" id="IPR015424">
    <property type="entry name" value="PyrdxlP-dep_Trfase"/>
</dbReference>
<protein>
    <submittedName>
        <fullName evidence="8">GntR family transcriptional regulator</fullName>
    </submittedName>
</protein>
<dbReference type="SUPFAM" id="SSF46785">
    <property type="entry name" value="Winged helix' DNA-binding domain"/>
    <property type="match status" value="1"/>
</dbReference>
<dbReference type="PANTHER" id="PTHR46577:SF1">
    <property type="entry name" value="HTH-TYPE TRANSCRIPTIONAL REGULATORY PROTEIN GABR"/>
    <property type="match status" value="1"/>
</dbReference>
<dbReference type="Gene3D" id="3.40.640.10">
    <property type="entry name" value="Type I PLP-dependent aspartate aminotransferase-like (Major domain)"/>
    <property type="match status" value="1"/>
</dbReference>
<dbReference type="InterPro" id="IPR036388">
    <property type="entry name" value="WH-like_DNA-bd_sf"/>
</dbReference>
<evidence type="ECO:0000256" key="4">
    <source>
        <dbReference type="ARBA" id="ARBA00022898"/>
    </source>
</evidence>
<dbReference type="AlphaFoldDB" id="A0A0H4KFX9"/>
<evidence type="ECO:0000256" key="2">
    <source>
        <dbReference type="ARBA" id="ARBA00005384"/>
    </source>
</evidence>
<keyword evidence="5" id="KW-0805">Transcription regulation</keyword>
<dbReference type="InterPro" id="IPR051446">
    <property type="entry name" value="HTH_trans_reg/aminotransferase"/>
</dbReference>
<dbReference type="RefSeq" id="WP_040061395.1">
    <property type="nucleotide sequence ID" value="NZ_CP011974.1"/>
</dbReference>
<dbReference type="GO" id="GO:0030170">
    <property type="term" value="F:pyridoxal phosphate binding"/>
    <property type="evidence" value="ECO:0007669"/>
    <property type="project" value="InterPro"/>
</dbReference>
<evidence type="ECO:0000313" key="8">
    <source>
        <dbReference type="EMBL" id="AKO93047.1"/>
    </source>
</evidence>
<name>A0A0H4KFX9_9BACI</name>
<dbReference type="EMBL" id="CP011974">
    <property type="protein sequence ID" value="AKO93047.1"/>
    <property type="molecule type" value="Genomic_DNA"/>
</dbReference>
<reference evidence="9" key="2">
    <citation type="submission" date="2015-06" db="EMBL/GenBank/DDBJ databases">
        <title>Genome Sequence of Bacillus endophyticus and Analysis of its Companion Mechanism in the Ketogulonigenium vulgare-Bacillus strain Consortium.</title>
        <authorList>
            <person name="Jia N."/>
            <person name="Du J."/>
            <person name="Ding M.-Z."/>
            <person name="Gao F."/>
            <person name="Yuan Y.-J."/>
        </authorList>
    </citation>
    <scope>NUCLEOTIDE SEQUENCE [LARGE SCALE GENOMIC DNA]</scope>
    <source>
        <strain evidence="9">Hbe603</strain>
    </source>
</reference>
<accession>A0A0H4KFX9</accession>
<keyword evidence="3" id="KW-0808">Transferase</keyword>
<evidence type="ECO:0000256" key="6">
    <source>
        <dbReference type="ARBA" id="ARBA00023125"/>
    </source>
</evidence>
<dbReference type="Gene3D" id="1.10.10.10">
    <property type="entry name" value="Winged helix-like DNA-binding domain superfamily/Winged helix DNA-binding domain"/>
    <property type="match status" value="1"/>
</dbReference>
<dbReference type="CDD" id="cd07377">
    <property type="entry name" value="WHTH_GntR"/>
    <property type="match status" value="1"/>
</dbReference>
<dbReference type="GO" id="GO:0003700">
    <property type="term" value="F:DNA-binding transcription factor activity"/>
    <property type="evidence" value="ECO:0007669"/>
    <property type="project" value="InterPro"/>
</dbReference>
<keyword evidence="3" id="KW-0032">Aminotransferase</keyword>
<evidence type="ECO:0000256" key="3">
    <source>
        <dbReference type="ARBA" id="ARBA00022576"/>
    </source>
</evidence>
<reference evidence="8 9" key="1">
    <citation type="journal article" date="2015" name="PLoS ONE">
        <title>Genome Sequence of Bacillus endophyticus and Analysis of Its Companion Mechanism in the Ketogulonigenium vulgare-Bacillus Strain Consortium.</title>
        <authorList>
            <person name="Jia N."/>
            <person name="Du J."/>
            <person name="Ding M.Z."/>
            <person name="Gao F."/>
            <person name="Yuan Y.J."/>
        </authorList>
    </citation>
    <scope>NUCLEOTIDE SEQUENCE [LARGE SCALE GENOMIC DNA]</scope>
    <source>
        <strain evidence="8 9">Hbe603</strain>
    </source>
</reference>
<dbReference type="InterPro" id="IPR015421">
    <property type="entry name" value="PyrdxlP-dep_Trfase_major"/>
</dbReference>
<dbReference type="OrthoDB" id="9808770at2"/>
<dbReference type="PROSITE" id="PS50949">
    <property type="entry name" value="HTH_GNTR"/>
    <property type="match status" value="1"/>
</dbReference>
<proteinExistence type="inferred from homology"/>
<evidence type="ECO:0000313" key="9">
    <source>
        <dbReference type="Proteomes" id="UP000036202"/>
    </source>
</evidence>
<dbReference type="InterPro" id="IPR036390">
    <property type="entry name" value="WH_DNA-bd_sf"/>
</dbReference>
<comment type="similarity">
    <text evidence="2">In the C-terminal section; belongs to the class-I pyridoxal-phosphate-dependent aminotransferase family.</text>
</comment>
<evidence type="ECO:0000256" key="7">
    <source>
        <dbReference type="ARBA" id="ARBA00023163"/>
    </source>
</evidence>
<dbReference type="SUPFAM" id="SSF53383">
    <property type="entry name" value="PLP-dependent transferases"/>
    <property type="match status" value="1"/>
</dbReference>
<comment type="cofactor">
    <cofactor evidence="1">
        <name>pyridoxal 5'-phosphate</name>
        <dbReference type="ChEBI" id="CHEBI:597326"/>
    </cofactor>
</comment>
<dbReference type="PANTHER" id="PTHR46577">
    <property type="entry name" value="HTH-TYPE TRANSCRIPTIONAL REGULATORY PROTEIN GABR"/>
    <property type="match status" value="1"/>
</dbReference>
<gene>
    <name evidence="8" type="ORF">BEH_13740</name>
</gene>
<dbReference type="Pfam" id="PF00155">
    <property type="entry name" value="Aminotran_1_2"/>
    <property type="match status" value="1"/>
</dbReference>
<keyword evidence="4" id="KW-0663">Pyridoxal phosphate</keyword>
<keyword evidence="9" id="KW-1185">Reference proteome</keyword>
<organism evidence="8 9">
    <name type="scientific">Priestia filamentosa</name>
    <dbReference type="NCBI Taxonomy" id="1402861"/>
    <lineage>
        <taxon>Bacteria</taxon>
        <taxon>Bacillati</taxon>
        <taxon>Bacillota</taxon>
        <taxon>Bacilli</taxon>
        <taxon>Bacillales</taxon>
        <taxon>Bacillaceae</taxon>
        <taxon>Priestia</taxon>
    </lineage>
</organism>
<dbReference type="GO" id="GO:0008483">
    <property type="term" value="F:transaminase activity"/>
    <property type="evidence" value="ECO:0007669"/>
    <property type="project" value="UniProtKB-KW"/>
</dbReference>
<dbReference type="SMART" id="SM00345">
    <property type="entry name" value="HTH_GNTR"/>
    <property type="match status" value="1"/>
</dbReference>
<evidence type="ECO:0000256" key="5">
    <source>
        <dbReference type="ARBA" id="ARBA00023015"/>
    </source>
</evidence>
<dbReference type="KEGG" id="beo:BEH_13740"/>
<dbReference type="PRINTS" id="PR00035">
    <property type="entry name" value="HTHGNTR"/>
</dbReference>
<dbReference type="Proteomes" id="UP000036202">
    <property type="component" value="Chromosome"/>
</dbReference>
<evidence type="ECO:0000256" key="1">
    <source>
        <dbReference type="ARBA" id="ARBA00001933"/>
    </source>
</evidence>
<keyword evidence="7" id="KW-0804">Transcription</keyword>
<dbReference type="Pfam" id="PF00392">
    <property type="entry name" value="GntR"/>
    <property type="match status" value="1"/>
</dbReference>
<dbReference type="CDD" id="cd00609">
    <property type="entry name" value="AAT_like"/>
    <property type="match status" value="1"/>
</dbReference>
<dbReference type="InterPro" id="IPR000524">
    <property type="entry name" value="Tscrpt_reg_HTH_GntR"/>
</dbReference>
<dbReference type="PATRIC" id="fig|135735.6.peg.2906"/>
<dbReference type="GO" id="GO:0003677">
    <property type="term" value="F:DNA binding"/>
    <property type="evidence" value="ECO:0007669"/>
    <property type="project" value="UniProtKB-KW"/>
</dbReference>
<dbReference type="InterPro" id="IPR004839">
    <property type="entry name" value="Aminotransferase_I/II_large"/>
</dbReference>
<sequence>MKNTIFVLEENSPKYKQIYEQFKSFIERGDIPPNDLLPSIRQLADSLQVSRNTTLMAYEQLVAEGYIRGEGRKGYFVNELEPILSQDALAFPKKEQTKSEIPLLIDFRPGVVDQTNFPLKIWRRIANRALTLQESFQYGEPFGERCLREQIATYLLQSRGVNTDPNAIIIGSSTQQMLIYLGQILKDDFNSIIVEDPGYGGARESFQFHRFTLETLPVYETGADFSKLEQMTSKIIYVTPSHHCPIGVSMSIQQRQMLIHWANKKQGFIIEDDYDSEFRYTQQPFPALASIDSTRVIYLGNFSKSFLPGIRLSYMVLPQLLLNRYKQQFLHFESTTSLLSQLTMAKFIEEGEWNRHIKRMRLVYKRKMQCLVSELKKHFNKNVSIIGEQSGLYLLVKIHLNYSEEWLIERASVYGVKVYPTSIYFIKNYSDEPIIKLGFSNLTCEEIQLGVKLLKKAWL</sequence>